<accession>A0ABV2ID24</accession>
<protein>
    <submittedName>
        <fullName evidence="7">Thiamine pyrophosphate-dependent acetolactate synthase large subunit-like protein</fullName>
    </submittedName>
</protein>
<comment type="similarity">
    <text evidence="1 3">Belongs to the TPP enzyme family.</text>
</comment>
<dbReference type="SUPFAM" id="SSF52518">
    <property type="entry name" value="Thiamin diphosphate-binding fold (THDP-binding)"/>
    <property type="match status" value="2"/>
</dbReference>
<dbReference type="InterPro" id="IPR012000">
    <property type="entry name" value="Thiamin_PyroP_enz_cen_dom"/>
</dbReference>
<evidence type="ECO:0000256" key="1">
    <source>
        <dbReference type="ARBA" id="ARBA00007812"/>
    </source>
</evidence>
<keyword evidence="8" id="KW-1185">Reference proteome</keyword>
<evidence type="ECO:0000256" key="3">
    <source>
        <dbReference type="RuleBase" id="RU362132"/>
    </source>
</evidence>
<dbReference type="RefSeq" id="WP_354434700.1">
    <property type="nucleotide sequence ID" value="NZ_JBEPLY010000009.1"/>
</dbReference>
<dbReference type="InterPro" id="IPR029035">
    <property type="entry name" value="DHS-like_NAD/FAD-binding_dom"/>
</dbReference>
<dbReference type="Gene3D" id="3.40.50.1220">
    <property type="entry name" value="TPP-binding domain"/>
    <property type="match status" value="1"/>
</dbReference>
<dbReference type="InterPro" id="IPR045229">
    <property type="entry name" value="TPP_enz"/>
</dbReference>
<keyword evidence="2 3" id="KW-0786">Thiamine pyrophosphate</keyword>
<comment type="caution">
    <text evidence="7">The sequence shown here is derived from an EMBL/GenBank/DDBJ whole genome shotgun (WGS) entry which is preliminary data.</text>
</comment>
<gene>
    <name evidence="7" type="ORF">ABID12_002773</name>
</gene>
<name>A0ABV2ID24_9HYPH</name>
<feature type="domain" description="Thiamine pyrophosphate enzyme N-terminal TPP-binding" evidence="6">
    <location>
        <begin position="11"/>
        <end position="121"/>
    </location>
</feature>
<evidence type="ECO:0000259" key="4">
    <source>
        <dbReference type="Pfam" id="PF00205"/>
    </source>
</evidence>
<evidence type="ECO:0000313" key="8">
    <source>
        <dbReference type="Proteomes" id="UP001549164"/>
    </source>
</evidence>
<reference evidence="7 8" key="1">
    <citation type="submission" date="2024-06" db="EMBL/GenBank/DDBJ databases">
        <title>Genomic Encyclopedia of Type Strains, Phase IV (KMG-IV): sequencing the most valuable type-strain genomes for metagenomic binning, comparative biology and taxonomic classification.</title>
        <authorList>
            <person name="Goeker M."/>
        </authorList>
    </citation>
    <scope>NUCLEOTIDE SEQUENCE [LARGE SCALE GENOMIC DNA]</scope>
    <source>
        <strain evidence="7 8">DSM 28102</strain>
    </source>
</reference>
<dbReference type="Pfam" id="PF00205">
    <property type="entry name" value="TPP_enzyme_M"/>
    <property type="match status" value="1"/>
</dbReference>
<dbReference type="PANTHER" id="PTHR18968:SF13">
    <property type="entry name" value="ACETOLACTATE SYNTHASE CATALYTIC SUBUNIT, MITOCHONDRIAL"/>
    <property type="match status" value="1"/>
</dbReference>
<dbReference type="SUPFAM" id="SSF52467">
    <property type="entry name" value="DHS-like NAD/FAD-binding domain"/>
    <property type="match status" value="1"/>
</dbReference>
<evidence type="ECO:0000256" key="2">
    <source>
        <dbReference type="ARBA" id="ARBA00023052"/>
    </source>
</evidence>
<dbReference type="Pfam" id="PF02776">
    <property type="entry name" value="TPP_enzyme_N"/>
    <property type="match status" value="1"/>
</dbReference>
<dbReference type="Gene3D" id="3.40.50.970">
    <property type="match status" value="2"/>
</dbReference>
<dbReference type="PANTHER" id="PTHR18968">
    <property type="entry name" value="THIAMINE PYROPHOSPHATE ENZYMES"/>
    <property type="match status" value="1"/>
</dbReference>
<dbReference type="Pfam" id="PF02775">
    <property type="entry name" value="TPP_enzyme_C"/>
    <property type="match status" value="1"/>
</dbReference>
<dbReference type="CDD" id="cd07035">
    <property type="entry name" value="TPP_PYR_POX_like"/>
    <property type="match status" value="1"/>
</dbReference>
<dbReference type="EMBL" id="JBEPLY010000009">
    <property type="protein sequence ID" value="MET3600822.1"/>
    <property type="molecule type" value="Genomic_DNA"/>
</dbReference>
<sequence length="549" mass="58138">MMHSLPEKPLHQLLAEMLPEFGVSHLFGVVGDANLFLVRHYRSEQLGRYIACTHEANAVLAALGFAQASGRTGVATITHGPALTNAVTALAEGAKGGIPLVVLCGDTAPGDTQHLQKIDQKPIIEATGATLVEMRSPETAIADLERAFAIATHRHTTVVFNMRVDLQWSNAARHASLSPCIPAVRMAAAAPAEIEDAVGMLASARHPLILAGRGATDPQARDAIVRLAHRVEAPLATTLKAQGLFEGEAFNVGLCGGLSHPTAIDVIMRSDCIVAFGASLSKHTTEEGAYTQGKRVIQVLPDAEDNPRLDRPTLRLIGDLAETADAMTGLLDAAEIPGSQATSPYLAERLAGEAASFDRLPELRETAPGTLDIDYALRRLHQALPVERVLAADLGRFVTTAWRNLPVKRPQDLVYSCHFGAIGCGLGEALGAAVATTDRPTVLAVGDGGFQLSGLSELSTIIREKLDLVILLCNDGSYGAEHVQLTRRGMSTDISMIDTADFAATASAMGMDAVRVSDTASLEAACDAIARRNGPLLIDIRLDPEKIEP</sequence>
<evidence type="ECO:0000313" key="7">
    <source>
        <dbReference type="EMBL" id="MET3600822.1"/>
    </source>
</evidence>
<evidence type="ECO:0000259" key="5">
    <source>
        <dbReference type="Pfam" id="PF02775"/>
    </source>
</evidence>
<dbReference type="Proteomes" id="UP001549164">
    <property type="component" value="Unassembled WGS sequence"/>
</dbReference>
<dbReference type="InterPro" id="IPR011766">
    <property type="entry name" value="TPP_enzyme_TPP-bd"/>
</dbReference>
<dbReference type="InterPro" id="IPR012001">
    <property type="entry name" value="Thiamin_PyroP_enz_TPP-bd_dom"/>
</dbReference>
<dbReference type="InterPro" id="IPR029061">
    <property type="entry name" value="THDP-binding"/>
</dbReference>
<evidence type="ECO:0000259" key="6">
    <source>
        <dbReference type="Pfam" id="PF02776"/>
    </source>
</evidence>
<organism evidence="7 8">
    <name type="scientific">Martelella mangrovi</name>
    <dbReference type="NCBI Taxonomy" id="1397477"/>
    <lineage>
        <taxon>Bacteria</taxon>
        <taxon>Pseudomonadati</taxon>
        <taxon>Pseudomonadota</taxon>
        <taxon>Alphaproteobacteria</taxon>
        <taxon>Hyphomicrobiales</taxon>
        <taxon>Aurantimonadaceae</taxon>
        <taxon>Martelella</taxon>
    </lineage>
</organism>
<feature type="domain" description="Thiamine pyrophosphate enzyme TPP-binding" evidence="5">
    <location>
        <begin position="393"/>
        <end position="540"/>
    </location>
</feature>
<dbReference type="CDD" id="cd00568">
    <property type="entry name" value="TPP_enzymes"/>
    <property type="match status" value="1"/>
</dbReference>
<proteinExistence type="inferred from homology"/>
<feature type="domain" description="Thiamine pyrophosphate enzyme central" evidence="4">
    <location>
        <begin position="194"/>
        <end position="326"/>
    </location>
</feature>